<keyword evidence="1" id="KW-0812">Transmembrane</keyword>
<proteinExistence type="predicted"/>
<evidence type="ECO:0000313" key="3">
    <source>
        <dbReference type="Proteomes" id="UP000008553"/>
    </source>
</evidence>
<keyword evidence="3" id="KW-1185">Reference proteome</keyword>
<protein>
    <submittedName>
        <fullName evidence="2">Uncharacterized protein</fullName>
    </submittedName>
</protein>
<accession>Q7RI68</accession>
<dbReference type="PaxDb" id="73239-Q7RI68"/>
<dbReference type="Proteomes" id="UP000008553">
    <property type="component" value="Unassembled WGS sequence"/>
</dbReference>
<dbReference type="AlphaFoldDB" id="Q7RI68"/>
<feature type="non-terminal residue" evidence="2">
    <location>
        <position position="46"/>
    </location>
</feature>
<comment type="caution">
    <text evidence="2">The sequence shown here is derived from an EMBL/GenBank/DDBJ whole genome shotgun (WGS) entry which is preliminary data.</text>
</comment>
<evidence type="ECO:0000256" key="1">
    <source>
        <dbReference type="SAM" id="Phobius"/>
    </source>
</evidence>
<gene>
    <name evidence="2" type="ORF">PY03762</name>
</gene>
<keyword evidence="1" id="KW-1133">Transmembrane helix</keyword>
<name>Q7RI68_PLAYO</name>
<keyword evidence="1" id="KW-0472">Membrane</keyword>
<evidence type="ECO:0000313" key="2">
    <source>
        <dbReference type="EMBL" id="EAA15529.1"/>
    </source>
</evidence>
<reference evidence="2 3" key="1">
    <citation type="journal article" date="2002" name="Nature">
        <title>Genome sequence and comparative analysis of the model rodent malaria parasite Plasmodium yoelii yoelii.</title>
        <authorList>
            <person name="Carlton J.M."/>
            <person name="Angiuoli S.V."/>
            <person name="Suh B.B."/>
            <person name="Kooij T.W."/>
            <person name="Pertea M."/>
            <person name="Silva J.C."/>
            <person name="Ermolaeva M.D."/>
            <person name="Allen J.E."/>
            <person name="Selengut J.D."/>
            <person name="Koo H.L."/>
            <person name="Peterson J.D."/>
            <person name="Pop M."/>
            <person name="Kosack D.S."/>
            <person name="Shumway M.F."/>
            <person name="Bidwell S.L."/>
            <person name="Shallom S.J."/>
            <person name="van Aken S.E."/>
            <person name="Riedmuller S.B."/>
            <person name="Feldblyum T.V."/>
            <person name="Cho J.K."/>
            <person name="Quackenbush J."/>
            <person name="Sedegah M."/>
            <person name="Shoaibi A."/>
            <person name="Cummings L.M."/>
            <person name="Florens L."/>
            <person name="Yates J.R."/>
            <person name="Raine J.D."/>
            <person name="Sinden R.E."/>
            <person name="Harris M.A."/>
            <person name="Cunningham D.A."/>
            <person name="Preiser P.R."/>
            <person name="Bergman L.W."/>
            <person name="Vaidya A.B."/>
            <person name="van Lin L.H."/>
            <person name="Janse C.J."/>
            <person name="Waters A.P."/>
            <person name="Smith H.O."/>
            <person name="White O.R."/>
            <person name="Salzberg S.L."/>
            <person name="Venter J.C."/>
            <person name="Fraser C.M."/>
            <person name="Hoffman S.L."/>
            <person name="Gardner M.J."/>
            <person name="Carucci D.J."/>
        </authorList>
    </citation>
    <scope>NUCLEOTIDE SEQUENCE [LARGE SCALE GENOMIC DNA]</scope>
    <source>
        <strain evidence="2 3">17XNL</strain>
    </source>
</reference>
<feature type="transmembrane region" description="Helical" evidence="1">
    <location>
        <begin position="12"/>
        <end position="33"/>
    </location>
</feature>
<sequence length="46" mass="5658">MGCRSRIDKTTSSIYIIMLLTFLVTYKEFNYIYNIFLSFNYSYYLF</sequence>
<dbReference type="EMBL" id="AABL01001107">
    <property type="protein sequence ID" value="EAA15529.1"/>
    <property type="molecule type" value="Genomic_DNA"/>
</dbReference>
<organism evidence="2 3">
    <name type="scientific">Plasmodium yoelii yoelii</name>
    <dbReference type="NCBI Taxonomy" id="73239"/>
    <lineage>
        <taxon>Eukaryota</taxon>
        <taxon>Sar</taxon>
        <taxon>Alveolata</taxon>
        <taxon>Apicomplexa</taxon>
        <taxon>Aconoidasida</taxon>
        <taxon>Haemosporida</taxon>
        <taxon>Plasmodiidae</taxon>
        <taxon>Plasmodium</taxon>
        <taxon>Plasmodium (Vinckeia)</taxon>
    </lineage>
</organism>
<dbReference type="InParanoid" id="Q7RI68"/>